<evidence type="ECO:0000313" key="2">
    <source>
        <dbReference type="Proteomes" id="UP001251528"/>
    </source>
</evidence>
<dbReference type="InterPro" id="IPR029063">
    <property type="entry name" value="SAM-dependent_MTases_sf"/>
</dbReference>
<accession>A0AAJ0CS03</accession>
<protein>
    <submittedName>
        <fullName evidence="1">NADH:ubiquinone oxidoreductase 24</fullName>
    </submittedName>
</protein>
<dbReference type="GO" id="GO:0008168">
    <property type="term" value="F:methyltransferase activity"/>
    <property type="evidence" value="ECO:0007669"/>
    <property type="project" value="InterPro"/>
</dbReference>
<sequence>MHSATPEWTKNYPSARVFTLMIGRSFYQQLVPDGQVHFGFSFSCLQWLSQVPQVDAAQKYSFVDRVELMNFRHNTLRGQSDADLRQFLRVRGDEFASGAPLILSFIGKSTACAYWEAPVFKCMLLAIDDMVESGLITLETANLFYPPLFARDLHQVETLLDLAEVKSLWSTMYLSEEDVEHPKSSKLARHSTNLAESIEYAQEMINFGFAILSNFFIEAIRAQVGSGKNAAAEEDELLAQWKAVAVEKFLSECRDAVVRFRWIYVYLRRN</sequence>
<dbReference type="SUPFAM" id="SSF53335">
    <property type="entry name" value="S-adenosyl-L-methionine-dependent methyltransferases"/>
    <property type="match status" value="1"/>
</dbReference>
<evidence type="ECO:0000313" key="1">
    <source>
        <dbReference type="EMBL" id="KAK2596224.1"/>
    </source>
</evidence>
<dbReference type="Proteomes" id="UP001251528">
    <property type="component" value="Unassembled WGS sequence"/>
</dbReference>
<dbReference type="PANTHER" id="PTHR31009">
    <property type="entry name" value="S-ADENOSYL-L-METHIONINE:CARBOXYL METHYLTRANSFERASE FAMILY PROTEIN"/>
    <property type="match status" value="1"/>
</dbReference>
<dbReference type="EMBL" id="JASWJB010000117">
    <property type="protein sequence ID" value="KAK2596224.1"/>
    <property type="molecule type" value="Genomic_DNA"/>
</dbReference>
<dbReference type="Gene3D" id="3.40.50.150">
    <property type="entry name" value="Vaccinia Virus protein VP39"/>
    <property type="match status" value="1"/>
</dbReference>
<dbReference type="InterPro" id="IPR005299">
    <property type="entry name" value="MeTrfase_7"/>
</dbReference>
<dbReference type="Pfam" id="PF03492">
    <property type="entry name" value="Methyltransf_7"/>
    <property type="match status" value="1"/>
</dbReference>
<dbReference type="AlphaFoldDB" id="A0AAJ0CS03"/>
<gene>
    <name evidence="1" type="primary">NUO24_2</name>
    <name evidence="1" type="ORF">QQS21_006372</name>
</gene>
<comment type="caution">
    <text evidence="1">The sequence shown here is derived from an EMBL/GenBank/DDBJ whole genome shotgun (WGS) entry which is preliminary data.</text>
</comment>
<keyword evidence="2" id="KW-1185">Reference proteome</keyword>
<reference evidence="1" key="1">
    <citation type="submission" date="2023-06" db="EMBL/GenBank/DDBJ databases">
        <title>Conoideocrella luteorostrata (Hypocreales: Clavicipitaceae), a potential biocontrol fungus for elongate hemlock scale in United States Christmas tree production areas.</title>
        <authorList>
            <person name="Barrett H."/>
            <person name="Lovett B."/>
            <person name="Macias A.M."/>
            <person name="Stajich J.E."/>
            <person name="Kasson M.T."/>
        </authorList>
    </citation>
    <scope>NUCLEOTIDE SEQUENCE</scope>
    <source>
        <strain evidence="1">ARSEF 14590</strain>
    </source>
</reference>
<name>A0AAJ0CS03_9HYPO</name>
<organism evidence="1 2">
    <name type="scientific">Conoideocrella luteorostrata</name>
    <dbReference type="NCBI Taxonomy" id="1105319"/>
    <lineage>
        <taxon>Eukaryota</taxon>
        <taxon>Fungi</taxon>
        <taxon>Dikarya</taxon>
        <taxon>Ascomycota</taxon>
        <taxon>Pezizomycotina</taxon>
        <taxon>Sordariomycetes</taxon>
        <taxon>Hypocreomycetidae</taxon>
        <taxon>Hypocreales</taxon>
        <taxon>Clavicipitaceae</taxon>
        <taxon>Conoideocrella</taxon>
    </lineage>
</organism>
<proteinExistence type="predicted"/>